<dbReference type="InterPro" id="IPR037185">
    <property type="entry name" value="EmrE-like"/>
</dbReference>
<feature type="transmembrane region" description="Helical" evidence="10">
    <location>
        <begin position="381"/>
        <end position="398"/>
    </location>
</feature>
<comment type="caution">
    <text evidence="11">The sequence shown here is derived from an EMBL/GenBank/DDBJ whole genome shotgun (WGS) entry which is preliminary data.</text>
</comment>
<dbReference type="GeneID" id="5854944"/>
<organism evidence="11 12">
    <name type="scientific">Malassezia globosa (strain ATCC MYA-4612 / CBS 7966)</name>
    <name type="common">Dandruff-associated fungus</name>
    <dbReference type="NCBI Taxonomy" id="425265"/>
    <lineage>
        <taxon>Eukaryota</taxon>
        <taxon>Fungi</taxon>
        <taxon>Dikarya</taxon>
        <taxon>Basidiomycota</taxon>
        <taxon>Ustilaginomycotina</taxon>
        <taxon>Malasseziomycetes</taxon>
        <taxon>Malasseziales</taxon>
        <taxon>Malasseziaceae</taxon>
        <taxon>Malassezia</taxon>
    </lineage>
</organism>
<dbReference type="RefSeq" id="XP_001730637.1">
    <property type="nucleotide sequence ID" value="XM_001730585.1"/>
</dbReference>
<keyword evidence="3" id="KW-0813">Transport</keyword>
<reference evidence="11 12" key="1">
    <citation type="journal article" date="2007" name="Proc. Natl. Acad. Sci. U.S.A.">
        <title>Dandruff-associated Malassezia genomes reveal convergent and divergent virulence traits shared with plant and human fungal pathogens.</title>
        <authorList>
            <person name="Xu J."/>
            <person name="Saunders C.W."/>
            <person name="Hu P."/>
            <person name="Grant R.A."/>
            <person name="Boekhout T."/>
            <person name="Kuramae E.E."/>
            <person name="Kronstad J.W."/>
            <person name="Deangelis Y.M."/>
            <person name="Reeder N.L."/>
            <person name="Johnstone K.R."/>
            <person name="Leland M."/>
            <person name="Fieno A.M."/>
            <person name="Begley W.M."/>
            <person name="Sun Y."/>
            <person name="Lacey M.P."/>
            <person name="Chaudhary T."/>
            <person name="Keough T."/>
            <person name="Chu L."/>
            <person name="Sears R."/>
            <person name="Yuan B."/>
            <person name="Dawson T.L.Jr."/>
        </authorList>
    </citation>
    <scope>NUCLEOTIDE SEQUENCE [LARGE SCALE GENOMIC DNA]</scope>
    <source>
        <strain evidence="12">ATCC MYA-4612 / CBS 7966</strain>
    </source>
</reference>
<keyword evidence="4" id="KW-0762">Sugar transport</keyword>
<evidence type="ECO:0000256" key="7">
    <source>
        <dbReference type="ARBA" id="ARBA00022989"/>
    </source>
</evidence>
<dbReference type="SUPFAM" id="SSF103481">
    <property type="entry name" value="Multidrug resistance efflux transporter EmrE"/>
    <property type="match status" value="1"/>
</dbReference>
<feature type="transmembrane region" description="Helical" evidence="10">
    <location>
        <begin position="53"/>
        <end position="75"/>
    </location>
</feature>
<evidence type="ECO:0000256" key="2">
    <source>
        <dbReference type="ARBA" id="ARBA00010694"/>
    </source>
</evidence>
<dbReference type="GO" id="GO:0005460">
    <property type="term" value="F:UDP-glucose transmembrane transporter activity"/>
    <property type="evidence" value="ECO:0007669"/>
    <property type="project" value="TreeGrafter"/>
</dbReference>
<evidence type="ECO:0000256" key="6">
    <source>
        <dbReference type="ARBA" id="ARBA00022824"/>
    </source>
</evidence>
<dbReference type="VEuPathDB" id="FungiDB:MGL_2433"/>
<evidence type="ECO:0000256" key="9">
    <source>
        <dbReference type="ARBA" id="ARBA00041103"/>
    </source>
</evidence>
<evidence type="ECO:0000256" key="1">
    <source>
        <dbReference type="ARBA" id="ARBA00004477"/>
    </source>
</evidence>
<dbReference type="GO" id="GO:0005459">
    <property type="term" value="F:UDP-galactose transmembrane transporter activity"/>
    <property type="evidence" value="ECO:0007669"/>
    <property type="project" value="TreeGrafter"/>
</dbReference>
<gene>
    <name evidence="11" type="ORF">MGL_2433</name>
</gene>
<dbReference type="Proteomes" id="UP000008837">
    <property type="component" value="Unassembled WGS sequence"/>
</dbReference>
<evidence type="ECO:0000313" key="11">
    <source>
        <dbReference type="EMBL" id="EDP43423.1"/>
    </source>
</evidence>
<dbReference type="InterPro" id="IPR013657">
    <property type="entry name" value="SCL35B1-4/HUT1"/>
</dbReference>
<dbReference type="FunCoup" id="A8Q3K6">
    <property type="interactions" value="311"/>
</dbReference>
<feature type="transmembrane region" description="Helical" evidence="10">
    <location>
        <begin position="7"/>
        <end position="27"/>
    </location>
</feature>
<keyword evidence="5 10" id="KW-0812">Transmembrane</keyword>
<feature type="transmembrane region" description="Helical" evidence="10">
    <location>
        <begin position="260"/>
        <end position="281"/>
    </location>
</feature>
<evidence type="ECO:0000313" key="12">
    <source>
        <dbReference type="Proteomes" id="UP000008837"/>
    </source>
</evidence>
<accession>A8Q3K6</accession>
<dbReference type="PANTHER" id="PTHR10778">
    <property type="entry name" value="SOLUTE CARRIER FAMILY 35 MEMBER B"/>
    <property type="match status" value="1"/>
</dbReference>
<dbReference type="OrthoDB" id="1601at2759"/>
<dbReference type="STRING" id="425265.A8Q3K6"/>
<protein>
    <recommendedName>
        <fullName evidence="9">UDP-galactose transporter homolog 1</fullName>
    </recommendedName>
</protein>
<dbReference type="AlphaFoldDB" id="A8Q3K6"/>
<dbReference type="GO" id="GO:0000139">
    <property type="term" value="C:Golgi membrane"/>
    <property type="evidence" value="ECO:0007669"/>
    <property type="project" value="TreeGrafter"/>
</dbReference>
<keyword evidence="12" id="KW-1185">Reference proteome</keyword>
<dbReference type="InParanoid" id="A8Q3K6"/>
<comment type="subcellular location">
    <subcellularLocation>
        <location evidence="1">Endoplasmic reticulum membrane</location>
        <topology evidence="1">Multi-pass membrane protein</topology>
    </subcellularLocation>
</comment>
<evidence type="ECO:0000256" key="3">
    <source>
        <dbReference type="ARBA" id="ARBA00022448"/>
    </source>
</evidence>
<dbReference type="PANTHER" id="PTHR10778:SF10">
    <property type="entry name" value="SOLUTE CARRIER FAMILY 35 MEMBER B1"/>
    <property type="match status" value="1"/>
</dbReference>
<dbReference type="Pfam" id="PF08449">
    <property type="entry name" value="UAA"/>
    <property type="match status" value="1"/>
</dbReference>
<feature type="transmembrane region" description="Helical" evidence="10">
    <location>
        <begin position="355"/>
        <end position="375"/>
    </location>
</feature>
<evidence type="ECO:0000256" key="5">
    <source>
        <dbReference type="ARBA" id="ARBA00022692"/>
    </source>
</evidence>
<name>A8Q3K6_MALGO</name>
<evidence type="ECO:0000256" key="10">
    <source>
        <dbReference type="SAM" id="Phobius"/>
    </source>
</evidence>
<keyword evidence="8 10" id="KW-0472">Membrane</keyword>
<proteinExistence type="inferred from homology"/>
<comment type="similarity">
    <text evidence="2">Belongs to the nucleotide-sugar transporter family. SLC35B subfamily.</text>
</comment>
<dbReference type="EMBL" id="AAYY01000008">
    <property type="protein sequence ID" value="EDP43423.1"/>
    <property type="molecule type" value="Genomic_DNA"/>
</dbReference>
<dbReference type="KEGG" id="mgl:MGL_2433"/>
<evidence type="ECO:0000256" key="4">
    <source>
        <dbReference type="ARBA" id="ARBA00022597"/>
    </source>
</evidence>
<feature type="transmembrane region" description="Helical" evidence="10">
    <location>
        <begin position="182"/>
        <end position="201"/>
    </location>
</feature>
<sequence length="420" mass="45950">MAGRSGILQLALCALTIYTMFLLWGLLQEKITSTVYRTGDAFDPFSVGERFEYGVLLNGVQALCSCLFASIYLMYRRRHQSVAGQGLLSKMGLDVLTPSGCEKALIARGKLNPGQSLQGLKRFISPLLLQYLLVSALQSTASWLSIVALRHLSFPAITLAKSSKLVPVLIMNVLLYRRQFAAYKYVVVGLVTLGVWMFMALGNKKASKQTHGNSALGMTLLVIHLLLDGTTNSTQDEVFATYGPFVSGTQMMLVMNAISASYMMTALLVPDGLGAYIIALVRQHLGSMLHPHWMAHMLLASSTVPSLSLTPQLVSSVQFLLRHPDAARDVLAYAMAGAAGQIAIFETLERFGSLTLVSITVTRKLFTMLLSIMVYKHQLRSLQWIGVVIVFVGLFIEMRAKQRQSASAPNVAVPQKAKAQ</sequence>
<dbReference type="GO" id="GO:0005789">
    <property type="term" value="C:endoplasmic reticulum membrane"/>
    <property type="evidence" value="ECO:0007669"/>
    <property type="project" value="UniProtKB-SubCell"/>
</dbReference>
<keyword evidence="6" id="KW-0256">Endoplasmic reticulum</keyword>
<evidence type="ECO:0000256" key="8">
    <source>
        <dbReference type="ARBA" id="ARBA00023136"/>
    </source>
</evidence>
<dbReference type="OMA" id="KFENTQF"/>
<keyword evidence="7 10" id="KW-1133">Transmembrane helix</keyword>